<protein>
    <recommendedName>
        <fullName evidence="3">Portal protein</fullName>
    </recommendedName>
</protein>
<sequence length="505" mass="58127">MDKPMFKRVNAPRPPMDFGLLKVRKMTIKPAEAIIYKEDSKGRNSVDWTRQTHDKMIETTKGTDLKQIRSLSKYFFQTNGVYARAVRYLADIYKYDFLLYPNLDLDLEMTDEFSDKILKKFNVLLEHFDNSAIQLMCRKWANAVCIEGCYYGYICDDVNDKLVVQDLPVDFCRSRFLYKGMPLVEFNVQYFDKVTSDQKYREKLLGLFPEEFQVGYRKYKAGKLPAEEQGDDAGWILLDMNRSFKFNFNDEDIPPFLYAIPDIIGLDEVEDLEKEKLLQQIQKILIQKFELDQNGQIPFTMKELQQLNQNAVDMVGDAVGVSVLSTVAEVSLEDLATSNGTESQNNLEAAQNSVYNALGISANLFNTDGNLALEKSIIIDEAYIKPLLLQFEQFFNRYLEWKFNKKDLKFRMKMLLTSIFNSSDMSSKYENLTKIGFSRFLPMVALGHTQKEVISMAKLEQQIMQLDAYMLPPFSSNTMSSDTWSDIKAQQQQILSGGKVTPVGG</sequence>
<dbReference type="EMBL" id="OQ749652">
    <property type="protein sequence ID" value="WIC39582.1"/>
    <property type="molecule type" value="Genomic_DNA"/>
</dbReference>
<organism evidence="1 2">
    <name type="scientific">Phage Phass-1</name>
    <dbReference type="NCBI Taxonomy" id="3043662"/>
    <lineage>
        <taxon>Viruses</taxon>
        <taxon>Duplodnaviria</taxon>
        <taxon>Heunggongvirae</taxon>
        <taxon>Uroviricota</taxon>
        <taxon>Caudoviricetes</taxon>
        <taxon>Caudoviricetes code 15 clade</taxon>
    </lineage>
</organism>
<evidence type="ECO:0008006" key="3">
    <source>
        <dbReference type="Google" id="ProtNLM"/>
    </source>
</evidence>
<accession>A0AAF0RXE3</accession>
<reference evidence="1" key="1">
    <citation type="submission" date="2023-04" db="EMBL/GenBank/DDBJ databases">
        <title>Bacteriophage Phass-1 Discovered in the Human Gut Virome - the Founding Member of the Proposed New Family Phassviridae.</title>
        <authorList>
            <person name="Tikunov A.Y."/>
            <person name="Morozova V.V."/>
            <person name="Chechushkov A.V."/>
            <person name="Tikunova N.V."/>
        </authorList>
    </citation>
    <scope>NUCLEOTIDE SEQUENCE</scope>
</reference>
<proteinExistence type="predicted"/>
<dbReference type="Proteomes" id="UP001237988">
    <property type="component" value="Segment"/>
</dbReference>
<evidence type="ECO:0000313" key="1">
    <source>
        <dbReference type="EMBL" id="WIC39582.1"/>
    </source>
</evidence>
<name>A0AAF0RXE3_9CAUD</name>
<evidence type="ECO:0000313" key="2">
    <source>
        <dbReference type="Proteomes" id="UP001237988"/>
    </source>
</evidence>